<sequence>MKTCSRRISRAGLRSAAAVTALALTLPLAPTAAAQAIPELPTRDAIPGLGDIIPGLPGDAAAPEGRGDAVPGEAGDIVPGATGDALPGVTGFPPMGAPSFIPSQDQGAGADGAPVPQPFPADSLARPFTSDTSNEGWFYHYVVHPFRDLEQNHPEVMDENLEIVVRINNAAKDDREAQLLALQDDHDDPMVNLSAGFGQNLGAHFRAAVEEGRLPKTTALLFGNLARAGGIASSTFVEKYTYNYDRPFVVAPERIERYYRDNPGDDDPYSETPSYPSGHTNKAAWTATLMAMMLPEVAPQIQARASEAGQSRLVMGVHYPLDVMGGRMMGNQAAADRWADPEFRPLIEAAAAELRAELEWRCGTTLAECIAADTPYMSDEAAVAQYTERMTYGFKRVGEAGVGVTVPAGYAGLLATTHPQLTDEQRVKVLEATAIDSGYPLDRTDGRASHVRMNMAAAMAANVTVNADGSLTVNGVRV</sequence>
<dbReference type="SMART" id="SM00014">
    <property type="entry name" value="acidPPc"/>
    <property type="match status" value="1"/>
</dbReference>
<dbReference type="SUPFAM" id="SSF48317">
    <property type="entry name" value="Acid phosphatase/Vanadium-dependent haloperoxidase"/>
    <property type="match status" value="1"/>
</dbReference>
<dbReference type="RefSeq" id="WP_102212363.1">
    <property type="nucleotide sequence ID" value="NZ_PNHF01000007.1"/>
</dbReference>
<keyword evidence="2" id="KW-0732">Signal</keyword>
<evidence type="ECO:0000313" key="4">
    <source>
        <dbReference type="EMBL" id="PMC62697.1"/>
    </source>
</evidence>
<feature type="chain" id="PRO_5039472659" evidence="2">
    <location>
        <begin position="37"/>
        <end position="478"/>
    </location>
</feature>
<feature type="region of interest" description="Disordered" evidence="1">
    <location>
        <begin position="48"/>
        <end position="127"/>
    </location>
</feature>
<dbReference type="GO" id="GO:0030288">
    <property type="term" value="C:outer membrane-bounded periplasmic space"/>
    <property type="evidence" value="ECO:0007669"/>
    <property type="project" value="InterPro"/>
</dbReference>
<protein>
    <submittedName>
        <fullName evidence="4">Acid phosphatase</fullName>
    </submittedName>
</protein>
<dbReference type="Pfam" id="PF01569">
    <property type="entry name" value="PAP2"/>
    <property type="match status" value="1"/>
</dbReference>
<dbReference type="Proteomes" id="UP000235363">
    <property type="component" value="Unassembled WGS sequence"/>
</dbReference>
<dbReference type="InterPro" id="IPR000326">
    <property type="entry name" value="PAP2/HPO"/>
</dbReference>
<feature type="compositionally biased region" description="Low complexity" evidence="1">
    <location>
        <begin position="48"/>
        <end position="59"/>
    </location>
</feature>
<gene>
    <name evidence="4" type="ORF">CJ204_04155</name>
</gene>
<feature type="domain" description="Phosphatidic acid phosphatase type 2/haloperoxidase" evidence="3">
    <location>
        <begin position="219"/>
        <end position="338"/>
    </location>
</feature>
<dbReference type="InterPro" id="IPR001011">
    <property type="entry name" value="Acid_Pase_classA_bac"/>
</dbReference>
<dbReference type="InterPro" id="IPR036938">
    <property type="entry name" value="PAP2/HPO_sf"/>
</dbReference>
<evidence type="ECO:0000259" key="3">
    <source>
        <dbReference type="SMART" id="SM00014"/>
    </source>
</evidence>
<reference evidence="4 5" key="1">
    <citation type="submission" date="2017-09" db="EMBL/GenBank/DDBJ databases">
        <title>Bacterial strain isolated from the female urinary microbiota.</title>
        <authorList>
            <person name="Thomas-White K."/>
            <person name="Kumar N."/>
            <person name="Forster S."/>
            <person name="Putonti C."/>
            <person name="Lawley T."/>
            <person name="Wolfe A.J."/>
        </authorList>
    </citation>
    <scope>NUCLEOTIDE SEQUENCE [LARGE SCALE GENOMIC DNA]</scope>
    <source>
        <strain evidence="4 5">UMB0908</strain>
    </source>
</reference>
<comment type="caution">
    <text evidence="4">The sequence shown here is derived from an EMBL/GenBank/DDBJ whole genome shotgun (WGS) entry which is preliminary data.</text>
</comment>
<evidence type="ECO:0000256" key="2">
    <source>
        <dbReference type="SAM" id="SignalP"/>
    </source>
</evidence>
<dbReference type="Gene3D" id="1.20.144.10">
    <property type="entry name" value="Phosphatidic acid phosphatase type 2/haloperoxidase"/>
    <property type="match status" value="1"/>
</dbReference>
<name>A0A2N6T043_9CORY</name>
<dbReference type="EMBL" id="PNHF01000007">
    <property type="protein sequence ID" value="PMC62697.1"/>
    <property type="molecule type" value="Genomic_DNA"/>
</dbReference>
<dbReference type="CDD" id="cd03397">
    <property type="entry name" value="PAP2_acid_phosphatase"/>
    <property type="match status" value="1"/>
</dbReference>
<dbReference type="PRINTS" id="PR00483">
    <property type="entry name" value="BACPHPHTASE"/>
</dbReference>
<organism evidence="4 5">
    <name type="scientific">Corynebacterium xerosis</name>
    <dbReference type="NCBI Taxonomy" id="1725"/>
    <lineage>
        <taxon>Bacteria</taxon>
        <taxon>Bacillati</taxon>
        <taxon>Actinomycetota</taxon>
        <taxon>Actinomycetes</taxon>
        <taxon>Mycobacteriales</taxon>
        <taxon>Corynebacteriaceae</taxon>
        <taxon>Corynebacterium</taxon>
    </lineage>
</organism>
<proteinExistence type="predicted"/>
<dbReference type="STRING" id="1725.WU86_02020"/>
<dbReference type="AlphaFoldDB" id="A0A2N6T043"/>
<feature type="signal peptide" evidence="2">
    <location>
        <begin position="1"/>
        <end position="36"/>
    </location>
</feature>
<evidence type="ECO:0000313" key="5">
    <source>
        <dbReference type="Proteomes" id="UP000235363"/>
    </source>
</evidence>
<feature type="region of interest" description="Disordered" evidence="1">
    <location>
        <begin position="259"/>
        <end position="278"/>
    </location>
</feature>
<accession>A0A2N6T043</accession>
<dbReference type="GO" id="GO:0003993">
    <property type="term" value="F:acid phosphatase activity"/>
    <property type="evidence" value="ECO:0007669"/>
    <property type="project" value="InterPro"/>
</dbReference>
<evidence type="ECO:0000256" key="1">
    <source>
        <dbReference type="SAM" id="MobiDB-lite"/>
    </source>
</evidence>